<comment type="caution">
    <text evidence="1">The sequence shown here is derived from an EMBL/GenBank/DDBJ whole genome shotgun (WGS) entry which is preliminary data.</text>
</comment>
<evidence type="ECO:0000313" key="1">
    <source>
        <dbReference type="EMBL" id="RHA81259.1"/>
    </source>
</evidence>
<sequence>MREGGYGGDKYCVGKHHIRSFSKRPQRQKCMRKEIYLTTEIHAKGNLSHDRTPKTKPRESDASLSLGKSYIIQF</sequence>
<accession>A0A413T8W2</accession>
<reference evidence="1 2" key="1">
    <citation type="submission" date="2018-08" db="EMBL/GenBank/DDBJ databases">
        <title>A genome reference for cultivated species of the human gut microbiota.</title>
        <authorList>
            <person name="Zou Y."/>
            <person name="Xue W."/>
            <person name="Luo G."/>
        </authorList>
    </citation>
    <scope>NUCLEOTIDE SEQUENCE [LARGE SCALE GENOMIC DNA]</scope>
    <source>
        <strain evidence="1 2">AM42-30</strain>
    </source>
</reference>
<name>A0A413T8W2_9FIRM</name>
<organism evidence="1 2">
    <name type="scientific">Eubacterium ventriosum</name>
    <dbReference type="NCBI Taxonomy" id="39496"/>
    <lineage>
        <taxon>Bacteria</taxon>
        <taxon>Bacillati</taxon>
        <taxon>Bacillota</taxon>
        <taxon>Clostridia</taxon>
        <taxon>Eubacteriales</taxon>
        <taxon>Eubacteriaceae</taxon>
        <taxon>Eubacterium</taxon>
    </lineage>
</organism>
<evidence type="ECO:0000313" key="2">
    <source>
        <dbReference type="Proteomes" id="UP000285740"/>
    </source>
</evidence>
<dbReference type="EMBL" id="QSFV01000006">
    <property type="protein sequence ID" value="RHA81259.1"/>
    <property type="molecule type" value="Genomic_DNA"/>
</dbReference>
<gene>
    <name evidence="1" type="ORF">DW918_03350</name>
</gene>
<dbReference type="Proteomes" id="UP000285740">
    <property type="component" value="Unassembled WGS sequence"/>
</dbReference>
<dbReference type="AlphaFoldDB" id="A0A413T8W2"/>
<protein>
    <submittedName>
        <fullName evidence="1">Uncharacterized protein</fullName>
    </submittedName>
</protein>
<proteinExistence type="predicted"/>
<dbReference type="RefSeq" id="WP_118030183.1">
    <property type="nucleotide sequence ID" value="NZ_QSFV01000006.1"/>
</dbReference>